<evidence type="ECO:0000256" key="7">
    <source>
        <dbReference type="ARBA" id="ARBA00023136"/>
    </source>
</evidence>
<feature type="domain" description="Glycosyltransferase 2-like" evidence="9">
    <location>
        <begin position="17"/>
        <end position="181"/>
    </location>
</feature>
<evidence type="ECO:0000256" key="6">
    <source>
        <dbReference type="ARBA" id="ARBA00022989"/>
    </source>
</evidence>
<evidence type="ECO:0000256" key="2">
    <source>
        <dbReference type="ARBA" id="ARBA00006739"/>
    </source>
</evidence>
<evidence type="ECO:0000313" key="11">
    <source>
        <dbReference type="EMBL" id="AGA89202.1"/>
    </source>
</evidence>
<proteinExistence type="inferred from homology"/>
<dbReference type="InterPro" id="IPR039528">
    <property type="entry name" value="DPM1-like"/>
</dbReference>
<dbReference type="GO" id="GO:0009247">
    <property type="term" value="P:glycolipid biosynthetic process"/>
    <property type="evidence" value="ECO:0007669"/>
    <property type="project" value="TreeGrafter"/>
</dbReference>
<dbReference type="PANTHER" id="PTHR43398">
    <property type="entry name" value="DOLICHOL-PHOSPHATE MANNOSYLTRANSFERASE SUBUNIT 1"/>
    <property type="match status" value="1"/>
</dbReference>
<keyword evidence="12" id="KW-1185">Reference proteome</keyword>
<dbReference type="RefSeq" id="WP_015279352.1">
    <property type="nucleotide sequence ID" value="NC_019940.1"/>
</dbReference>
<dbReference type="InterPro" id="IPR029044">
    <property type="entry name" value="Nucleotide-diphossugar_trans"/>
</dbReference>
<dbReference type="InterPro" id="IPR001173">
    <property type="entry name" value="Glyco_trans_2-like"/>
</dbReference>
<dbReference type="Pfam" id="PF04138">
    <property type="entry name" value="GtrA_DPMS_TM"/>
    <property type="match status" value="1"/>
</dbReference>
<dbReference type="EMBL" id="CP003051">
    <property type="protein sequence ID" value="AGA89202.1"/>
    <property type="molecule type" value="Genomic_DNA"/>
</dbReference>
<comment type="similarity">
    <text evidence="2">Belongs to the glycosyltransferase 2 family.</text>
</comment>
<dbReference type="GO" id="GO:0004582">
    <property type="term" value="F:dolichyl-phosphate beta-D-mannosyltransferase activity"/>
    <property type="evidence" value="ECO:0007669"/>
    <property type="project" value="InterPro"/>
</dbReference>
<dbReference type="eggNOG" id="COG2246">
    <property type="taxonomic scope" value="Bacteria"/>
</dbReference>
<feature type="transmembrane region" description="Helical" evidence="8">
    <location>
        <begin position="250"/>
        <end position="272"/>
    </location>
</feature>
<dbReference type="eggNOG" id="COG0463">
    <property type="taxonomic scope" value="Bacteria"/>
</dbReference>
<keyword evidence="4 11" id="KW-0808">Transferase</keyword>
<evidence type="ECO:0000256" key="3">
    <source>
        <dbReference type="ARBA" id="ARBA00022676"/>
    </source>
</evidence>
<dbReference type="Proteomes" id="UP000010816">
    <property type="component" value="Chromosome"/>
</dbReference>
<keyword evidence="3" id="KW-0328">Glycosyltransferase</keyword>
<dbReference type="STRING" id="765912.Thimo_0332"/>
<evidence type="ECO:0000256" key="1">
    <source>
        <dbReference type="ARBA" id="ARBA00004141"/>
    </source>
</evidence>
<dbReference type="Pfam" id="PF00535">
    <property type="entry name" value="Glycos_transf_2"/>
    <property type="match status" value="1"/>
</dbReference>
<dbReference type="CDD" id="cd06442">
    <property type="entry name" value="DPM1_like"/>
    <property type="match status" value="1"/>
</dbReference>
<feature type="transmembrane region" description="Helical" evidence="8">
    <location>
        <begin position="313"/>
        <end position="339"/>
    </location>
</feature>
<feature type="transmembrane region" description="Helical" evidence="8">
    <location>
        <begin position="278"/>
        <end position="301"/>
    </location>
</feature>
<organism evidence="11 12">
    <name type="scientific">Thioflavicoccus mobilis 8321</name>
    <dbReference type="NCBI Taxonomy" id="765912"/>
    <lineage>
        <taxon>Bacteria</taxon>
        <taxon>Pseudomonadati</taxon>
        <taxon>Pseudomonadota</taxon>
        <taxon>Gammaproteobacteria</taxon>
        <taxon>Chromatiales</taxon>
        <taxon>Chromatiaceae</taxon>
        <taxon>Thioflavicoccus</taxon>
    </lineage>
</organism>
<evidence type="ECO:0000259" key="9">
    <source>
        <dbReference type="Pfam" id="PF00535"/>
    </source>
</evidence>
<evidence type="ECO:0000256" key="8">
    <source>
        <dbReference type="SAM" id="Phobius"/>
    </source>
</evidence>
<evidence type="ECO:0000256" key="4">
    <source>
        <dbReference type="ARBA" id="ARBA00022679"/>
    </source>
</evidence>
<dbReference type="GO" id="GO:0016020">
    <property type="term" value="C:membrane"/>
    <property type="evidence" value="ECO:0007669"/>
    <property type="project" value="UniProtKB-SubCell"/>
</dbReference>
<reference evidence="11 12" key="1">
    <citation type="submission" date="2011-09" db="EMBL/GenBank/DDBJ databases">
        <title>Complete sequence of chromosome of Thioflavicoccus mobilis 8321.</title>
        <authorList>
            <consortium name="US DOE Joint Genome Institute"/>
            <person name="Lucas S."/>
            <person name="Han J."/>
            <person name="Lapidus A."/>
            <person name="Cheng J.-F."/>
            <person name="Goodwin L."/>
            <person name="Pitluck S."/>
            <person name="Peters L."/>
            <person name="Ovchinnikova G."/>
            <person name="Lu M."/>
            <person name="Detter J.C."/>
            <person name="Han C."/>
            <person name="Tapia R."/>
            <person name="Land M."/>
            <person name="Hauser L."/>
            <person name="Kyrpides N."/>
            <person name="Ivanova N."/>
            <person name="Pagani I."/>
            <person name="Vogl K."/>
            <person name="Liu Z."/>
            <person name="Imhoff J."/>
            <person name="Thiel V."/>
            <person name="Frigaard N.-U."/>
            <person name="Bryant D."/>
            <person name="Woyke T."/>
        </authorList>
    </citation>
    <scope>NUCLEOTIDE SEQUENCE [LARGE SCALE GENOMIC DNA]</scope>
    <source>
        <strain evidence="11 12">8321</strain>
    </source>
</reference>
<feature type="transmembrane region" description="Helical" evidence="8">
    <location>
        <begin position="345"/>
        <end position="369"/>
    </location>
</feature>
<gene>
    <name evidence="11" type="ORF">Thimo_0332</name>
</gene>
<name>L0GTR5_9GAMM</name>
<dbReference type="SUPFAM" id="SSF53448">
    <property type="entry name" value="Nucleotide-diphospho-sugar transferases"/>
    <property type="match status" value="1"/>
</dbReference>
<dbReference type="Gene3D" id="3.90.550.10">
    <property type="entry name" value="Spore Coat Polysaccharide Biosynthesis Protein SpsA, Chain A"/>
    <property type="match status" value="1"/>
</dbReference>
<dbReference type="PANTHER" id="PTHR43398:SF1">
    <property type="entry name" value="DOLICHOL-PHOSPHATE MANNOSYLTRANSFERASE SUBUNIT 1"/>
    <property type="match status" value="1"/>
</dbReference>
<evidence type="ECO:0000256" key="5">
    <source>
        <dbReference type="ARBA" id="ARBA00022692"/>
    </source>
</evidence>
<sequence>MPTPPSDALRCPPPVLSVVVPTFNEVDNVAELVARVAGALAGTDWELIFVDDDSPDGTADRARAIAATDRRVRVLQRIGRRGLSSACIEGMLASSAAYLAVMDGDLQHDAALLPQMLAALAEDDLDIVVGSRYVADGGLGDWAARRRSMSRLAGGLGRRLIKADLQDPMSGFFILRAEAFRTRVRRLSGVGFKLLLDLFASDGTPLRFREIPYRFGLRQAGASKLDNAVLWEYLLMLLQKLVGPVVPVRFIAFSLIGGLGVGVHLAVLWALFKGLGTSFLVGQAAATLVAMTSNFFLNNLLTYRDMRLRGRALLWGWASFVAACSIGALANVGIATYLFRAESFWLLSAFAGILVGAVWNYAVTAVYTWRRPRAA</sequence>
<protein>
    <submittedName>
        <fullName evidence="11">Glycosyl transferase</fullName>
    </submittedName>
</protein>
<keyword evidence="7 8" id="KW-0472">Membrane</keyword>
<dbReference type="GO" id="GO:0000271">
    <property type="term" value="P:polysaccharide biosynthetic process"/>
    <property type="evidence" value="ECO:0007669"/>
    <property type="project" value="InterPro"/>
</dbReference>
<keyword evidence="6 8" id="KW-1133">Transmembrane helix</keyword>
<dbReference type="InterPro" id="IPR007267">
    <property type="entry name" value="GtrA_DPMS_TM"/>
</dbReference>
<dbReference type="OrthoDB" id="9811884at2"/>
<dbReference type="PATRIC" id="fig|765912.4.peg.330"/>
<evidence type="ECO:0000313" key="12">
    <source>
        <dbReference type="Proteomes" id="UP000010816"/>
    </source>
</evidence>
<dbReference type="AlphaFoldDB" id="L0GTR5"/>
<dbReference type="HOGENOM" id="CLU_039727_0_0_6"/>
<keyword evidence="5 8" id="KW-0812">Transmembrane</keyword>
<dbReference type="KEGG" id="tmb:Thimo_0332"/>
<evidence type="ECO:0000259" key="10">
    <source>
        <dbReference type="Pfam" id="PF04138"/>
    </source>
</evidence>
<comment type="subcellular location">
    <subcellularLocation>
        <location evidence="1">Membrane</location>
        <topology evidence="1">Multi-pass membrane protein</topology>
    </subcellularLocation>
</comment>
<feature type="domain" description="GtrA/DPMS transmembrane" evidence="10">
    <location>
        <begin position="253"/>
        <end position="369"/>
    </location>
</feature>
<accession>L0GTR5</accession>